<feature type="domain" description="TonB-dependent receptor-like beta-barrel" evidence="13">
    <location>
        <begin position="508"/>
        <end position="1024"/>
    </location>
</feature>
<feature type="chain" id="PRO_5022239620" evidence="12">
    <location>
        <begin position="25"/>
        <end position="1062"/>
    </location>
</feature>
<dbReference type="NCBIfam" id="TIGR04056">
    <property type="entry name" value="OMP_RagA_SusC"/>
    <property type="match status" value="1"/>
</dbReference>
<dbReference type="SUPFAM" id="SSF56935">
    <property type="entry name" value="Porins"/>
    <property type="match status" value="1"/>
</dbReference>
<keyword evidence="8" id="KW-0675">Receptor</keyword>
<evidence type="ECO:0000313" key="15">
    <source>
        <dbReference type="EMBL" id="GEO07258.1"/>
    </source>
</evidence>
<keyword evidence="6 11" id="KW-0798">TonB box</keyword>
<comment type="caution">
    <text evidence="15">The sequence shown here is derived from an EMBL/GenBank/DDBJ whole genome shotgun (WGS) entry which is preliminary data.</text>
</comment>
<keyword evidence="3 10" id="KW-1134">Transmembrane beta strand</keyword>
<dbReference type="NCBIfam" id="TIGR04057">
    <property type="entry name" value="SusC_RagA_signa"/>
    <property type="match status" value="1"/>
</dbReference>
<dbReference type="RefSeq" id="WP_146905053.1">
    <property type="nucleotide sequence ID" value="NZ_BJYS01000055.1"/>
</dbReference>
<dbReference type="InterPro" id="IPR000531">
    <property type="entry name" value="Beta-barrel_TonB"/>
</dbReference>
<evidence type="ECO:0000256" key="2">
    <source>
        <dbReference type="ARBA" id="ARBA00022448"/>
    </source>
</evidence>
<dbReference type="InterPro" id="IPR036942">
    <property type="entry name" value="Beta-barrel_TonB_sf"/>
</dbReference>
<sequence>MKNNLPRFCLAAALSCFCAGTVHAQSFAMNRQLTSASAGRVGGGSQQPPLSAASHLVNSKEQNNKMADVPVQGRVSSENGEPLPGVTVVVKGTNVGTTSGADGNFTINVPDGKGTLVFSFIGFLTQEVAINNRTTLSVTLAADAKALEEVVVIGYGTEKKVNLTGAVSTLGMKQKENMPITNASQALHGVGGVWVNQAGGKPGQDAGSIRIRGVGTTNNSNPLVLVDGIEYNMNDINPATIETITVLKDASAAIYGSRAANGVILVTTKGGKKGKTEVNYSFSHGIQRATFIPDAVWDPILYMQSKNQALRNEGKTTVDYSDAQIEEYRNGMATNPYAYPNRNYFDEIIKNGYLQQHNLRFSGGSDKMVYSLALGYMDQDGIFIAANHANRYSIDLNATANVTEKVKVGATIKSMYRKYTEPAQGTEAFVNRFFRALPIFASYLEDGRYGNTVFTTPGQNAIANPHMMLKEGLNEHASVRTLAKVFADISLPFNLTYSANLGVDKLDGASDDLNGASRQFNPYMTTYHPLTKVPNFFNPTPYSYVYNQNNLNLSAYHTLSWNQKLAEVHNLSAMGGMSYTKFNTSYSSSQVFGYFDNTLTDINAGSINPQVSGRRTEDVLLSYFGRVGYDYKEKYLLDATIRRDGSSRFDRGNRWGTYYGVSAGWRIDQEAFFKNIGGLSFVDLFKIRASYGELGNQAVPLYSYAPTVNLGFDYAFNNTIAAGAAVTNAVDPEIHWETTNTYDVGADFSAWNGRLNLSFDVFKKRTTDILRQVNIPAQVGGLTGPQSNIGVVDNDGYDISLSHRNTIGHFKYEVAGEFGYVKNEVVDLNGARQVGTRRITTEGYPIDSYYLYEVEGIYQTQDEVNSSAKISNAVRPGYLKYKDQNNDGKINGDDRIITGSTIPKYTYGFNLGVSYKDISLSSFFQGIQGVDLYPTANLATPFNNGAGVTHEWLNNAWTPENPNAKFPILTTSTGATENFQPSTFWLRDGSYLRLKNIQLKYNLPISLISKIRLSNLGVFVNGENILTFTKFRDFDPEKNITQDNFYEYPSVKTFSFGINATF</sequence>
<dbReference type="GO" id="GO:0044718">
    <property type="term" value="P:siderophore transmembrane transport"/>
    <property type="evidence" value="ECO:0007669"/>
    <property type="project" value="TreeGrafter"/>
</dbReference>
<keyword evidence="9 10" id="KW-0998">Cell outer membrane</keyword>
<evidence type="ECO:0000259" key="13">
    <source>
        <dbReference type="Pfam" id="PF00593"/>
    </source>
</evidence>
<dbReference type="InterPro" id="IPR008969">
    <property type="entry name" value="CarboxyPept-like_regulatory"/>
</dbReference>
<keyword evidence="4 10" id="KW-0812">Transmembrane</keyword>
<evidence type="ECO:0000256" key="9">
    <source>
        <dbReference type="ARBA" id="ARBA00023237"/>
    </source>
</evidence>
<name>A0A512B5L7_9BACT</name>
<evidence type="ECO:0000256" key="1">
    <source>
        <dbReference type="ARBA" id="ARBA00004571"/>
    </source>
</evidence>
<dbReference type="PROSITE" id="PS52016">
    <property type="entry name" value="TONB_DEPENDENT_REC_3"/>
    <property type="match status" value="1"/>
</dbReference>
<evidence type="ECO:0000259" key="14">
    <source>
        <dbReference type="Pfam" id="PF07715"/>
    </source>
</evidence>
<evidence type="ECO:0000256" key="8">
    <source>
        <dbReference type="ARBA" id="ARBA00023170"/>
    </source>
</evidence>
<dbReference type="OrthoDB" id="9768177at2"/>
<reference evidence="15 16" key="1">
    <citation type="submission" date="2019-07" db="EMBL/GenBank/DDBJ databases">
        <title>Whole genome shotgun sequence of Adhaeribacter aerolatus NBRC 106133.</title>
        <authorList>
            <person name="Hosoyama A."/>
            <person name="Uohara A."/>
            <person name="Ohji S."/>
            <person name="Ichikawa N."/>
        </authorList>
    </citation>
    <scope>NUCLEOTIDE SEQUENCE [LARGE SCALE GENOMIC DNA]</scope>
    <source>
        <strain evidence="15 16">NBRC 106133</strain>
    </source>
</reference>
<dbReference type="Pfam" id="PF00593">
    <property type="entry name" value="TonB_dep_Rec_b-barrel"/>
    <property type="match status" value="1"/>
</dbReference>
<dbReference type="PANTHER" id="PTHR30069">
    <property type="entry name" value="TONB-DEPENDENT OUTER MEMBRANE RECEPTOR"/>
    <property type="match status" value="1"/>
</dbReference>
<feature type="signal peptide" evidence="12">
    <location>
        <begin position="1"/>
        <end position="24"/>
    </location>
</feature>
<dbReference type="InterPro" id="IPR012910">
    <property type="entry name" value="Plug_dom"/>
</dbReference>
<dbReference type="Gene3D" id="2.40.170.20">
    <property type="entry name" value="TonB-dependent receptor, beta-barrel domain"/>
    <property type="match status" value="1"/>
</dbReference>
<keyword evidence="5 12" id="KW-0732">Signal</keyword>
<comment type="similarity">
    <text evidence="10 11">Belongs to the TonB-dependent receptor family.</text>
</comment>
<evidence type="ECO:0000256" key="5">
    <source>
        <dbReference type="ARBA" id="ARBA00022729"/>
    </source>
</evidence>
<dbReference type="PANTHER" id="PTHR30069:SF29">
    <property type="entry name" value="HEMOGLOBIN AND HEMOGLOBIN-HAPTOGLOBIN-BINDING PROTEIN 1-RELATED"/>
    <property type="match status" value="1"/>
</dbReference>
<evidence type="ECO:0000256" key="10">
    <source>
        <dbReference type="PROSITE-ProRule" id="PRU01360"/>
    </source>
</evidence>
<dbReference type="InterPro" id="IPR023997">
    <property type="entry name" value="TonB-dep_OMP_SusC/RagA_CS"/>
</dbReference>
<dbReference type="AlphaFoldDB" id="A0A512B5L7"/>
<dbReference type="InterPro" id="IPR023996">
    <property type="entry name" value="TonB-dep_OMP_SusC/RagA"/>
</dbReference>
<dbReference type="InterPro" id="IPR039426">
    <property type="entry name" value="TonB-dep_rcpt-like"/>
</dbReference>
<comment type="subcellular location">
    <subcellularLocation>
        <location evidence="1 10">Cell outer membrane</location>
        <topology evidence="1 10">Multi-pass membrane protein</topology>
    </subcellularLocation>
</comment>
<evidence type="ECO:0000256" key="6">
    <source>
        <dbReference type="ARBA" id="ARBA00023077"/>
    </source>
</evidence>
<keyword evidence="16" id="KW-1185">Reference proteome</keyword>
<evidence type="ECO:0000256" key="3">
    <source>
        <dbReference type="ARBA" id="ARBA00022452"/>
    </source>
</evidence>
<dbReference type="SUPFAM" id="SSF49464">
    <property type="entry name" value="Carboxypeptidase regulatory domain-like"/>
    <property type="match status" value="1"/>
</dbReference>
<organism evidence="15 16">
    <name type="scientific">Adhaeribacter aerolatus</name>
    <dbReference type="NCBI Taxonomy" id="670289"/>
    <lineage>
        <taxon>Bacteria</taxon>
        <taxon>Pseudomonadati</taxon>
        <taxon>Bacteroidota</taxon>
        <taxon>Cytophagia</taxon>
        <taxon>Cytophagales</taxon>
        <taxon>Hymenobacteraceae</taxon>
        <taxon>Adhaeribacter</taxon>
    </lineage>
</organism>
<dbReference type="Proteomes" id="UP000321532">
    <property type="component" value="Unassembled WGS sequence"/>
</dbReference>
<evidence type="ECO:0000256" key="11">
    <source>
        <dbReference type="RuleBase" id="RU003357"/>
    </source>
</evidence>
<accession>A0A512B5L7</accession>
<evidence type="ECO:0000256" key="12">
    <source>
        <dbReference type="SAM" id="SignalP"/>
    </source>
</evidence>
<dbReference type="EMBL" id="BJYS01000055">
    <property type="protein sequence ID" value="GEO07258.1"/>
    <property type="molecule type" value="Genomic_DNA"/>
</dbReference>
<keyword evidence="7 10" id="KW-0472">Membrane</keyword>
<dbReference type="Pfam" id="PF13715">
    <property type="entry name" value="CarbopepD_reg_2"/>
    <property type="match status" value="1"/>
</dbReference>
<proteinExistence type="inferred from homology"/>
<evidence type="ECO:0000256" key="4">
    <source>
        <dbReference type="ARBA" id="ARBA00022692"/>
    </source>
</evidence>
<gene>
    <name evidence="15" type="ORF">AAE02nite_49220</name>
</gene>
<dbReference type="GO" id="GO:0015344">
    <property type="term" value="F:siderophore uptake transmembrane transporter activity"/>
    <property type="evidence" value="ECO:0007669"/>
    <property type="project" value="TreeGrafter"/>
</dbReference>
<dbReference type="Pfam" id="PF07715">
    <property type="entry name" value="Plug"/>
    <property type="match status" value="1"/>
</dbReference>
<evidence type="ECO:0000256" key="7">
    <source>
        <dbReference type="ARBA" id="ARBA00023136"/>
    </source>
</evidence>
<feature type="domain" description="TonB-dependent receptor plug" evidence="14">
    <location>
        <begin position="160"/>
        <end position="263"/>
    </location>
</feature>
<dbReference type="InterPro" id="IPR037066">
    <property type="entry name" value="Plug_dom_sf"/>
</dbReference>
<keyword evidence="2 10" id="KW-0813">Transport</keyword>
<dbReference type="Gene3D" id="2.60.40.1120">
    <property type="entry name" value="Carboxypeptidase-like, regulatory domain"/>
    <property type="match status" value="1"/>
</dbReference>
<dbReference type="GO" id="GO:0009279">
    <property type="term" value="C:cell outer membrane"/>
    <property type="evidence" value="ECO:0007669"/>
    <property type="project" value="UniProtKB-SubCell"/>
</dbReference>
<evidence type="ECO:0000313" key="16">
    <source>
        <dbReference type="Proteomes" id="UP000321532"/>
    </source>
</evidence>
<dbReference type="Gene3D" id="2.170.130.10">
    <property type="entry name" value="TonB-dependent receptor, plug domain"/>
    <property type="match status" value="1"/>
</dbReference>
<protein>
    <submittedName>
        <fullName evidence="15">SusC/RagA family TonB-linked outer membrane protein</fullName>
    </submittedName>
</protein>